<evidence type="ECO:0000256" key="2">
    <source>
        <dbReference type="ARBA" id="ARBA00022692"/>
    </source>
</evidence>
<feature type="transmembrane region" description="Helical" evidence="5">
    <location>
        <begin position="172"/>
        <end position="199"/>
    </location>
</feature>
<evidence type="ECO:0000256" key="5">
    <source>
        <dbReference type="SAM" id="Phobius"/>
    </source>
</evidence>
<sequence>MSKQRLADHNTQIVLLTIGVAAFLTKLFHMYVMLKRRLPSKNYLFITGYVVATLIASIGYMSSSGRRLRVLNGNIIASTKLECFMYAFHLSAFPFSDVLTTMCLFWLAMEHMLAACFPDLYAKLTSAVLKVLTAMSIVVSLAITMFSWIYMLQTRDQHVSASCKLHECTAPWIYTVVYIVPLFFIIMAMILHVATAVFVKLIQRQNSMLYAELLHHVQRVSYIITTIFVTFMAERLIQLLHVPDAYREVVATMLWTFSGLNLSIQSVVYIYAYPDLRAEARKVFNACRCKFKW</sequence>
<dbReference type="GO" id="GO:0016020">
    <property type="term" value="C:membrane"/>
    <property type="evidence" value="ECO:0007669"/>
    <property type="project" value="UniProtKB-SubCell"/>
</dbReference>
<accession>A0A5S6QAC5</accession>
<evidence type="ECO:0000259" key="6">
    <source>
        <dbReference type="PROSITE" id="PS50262"/>
    </source>
</evidence>
<comment type="subcellular location">
    <subcellularLocation>
        <location evidence="1">Membrane</location>
    </subcellularLocation>
</comment>
<feature type="transmembrane region" description="Helical" evidence="5">
    <location>
        <begin position="83"/>
        <end position="107"/>
    </location>
</feature>
<proteinExistence type="predicted"/>
<feature type="transmembrane region" description="Helical" evidence="5">
    <location>
        <begin position="127"/>
        <end position="151"/>
    </location>
</feature>
<feature type="transmembrane region" description="Helical" evidence="5">
    <location>
        <begin position="12"/>
        <end position="31"/>
    </location>
</feature>
<dbReference type="AlphaFoldDB" id="A0A5S6QAC5"/>
<evidence type="ECO:0000313" key="7">
    <source>
        <dbReference type="Proteomes" id="UP000046395"/>
    </source>
</evidence>
<evidence type="ECO:0000313" key="8">
    <source>
        <dbReference type="WBParaSite" id="TMUE_1000004154.1"/>
    </source>
</evidence>
<dbReference type="Proteomes" id="UP000046395">
    <property type="component" value="Unassembled WGS sequence"/>
</dbReference>
<keyword evidence="7" id="KW-1185">Reference proteome</keyword>
<keyword evidence="4 5" id="KW-0472">Membrane</keyword>
<evidence type="ECO:0000256" key="1">
    <source>
        <dbReference type="ARBA" id="ARBA00004370"/>
    </source>
</evidence>
<feature type="transmembrane region" description="Helical" evidence="5">
    <location>
        <begin position="249"/>
        <end position="272"/>
    </location>
</feature>
<dbReference type="Gene3D" id="1.20.1070.10">
    <property type="entry name" value="Rhodopsin 7-helix transmembrane proteins"/>
    <property type="match status" value="1"/>
</dbReference>
<dbReference type="InterPro" id="IPR017452">
    <property type="entry name" value="GPCR_Rhodpsn_7TM"/>
</dbReference>
<evidence type="ECO:0000256" key="4">
    <source>
        <dbReference type="ARBA" id="ARBA00023136"/>
    </source>
</evidence>
<evidence type="ECO:0000256" key="3">
    <source>
        <dbReference type="ARBA" id="ARBA00022989"/>
    </source>
</evidence>
<name>A0A5S6QAC5_TRIMR</name>
<dbReference type="STRING" id="70415.A0A5S6QAC5"/>
<organism evidence="7 8">
    <name type="scientific">Trichuris muris</name>
    <name type="common">Mouse whipworm</name>
    <dbReference type="NCBI Taxonomy" id="70415"/>
    <lineage>
        <taxon>Eukaryota</taxon>
        <taxon>Metazoa</taxon>
        <taxon>Ecdysozoa</taxon>
        <taxon>Nematoda</taxon>
        <taxon>Enoplea</taxon>
        <taxon>Dorylaimia</taxon>
        <taxon>Trichinellida</taxon>
        <taxon>Trichuridae</taxon>
        <taxon>Trichuris</taxon>
    </lineage>
</organism>
<dbReference type="PROSITE" id="PS50262">
    <property type="entry name" value="G_PROTEIN_RECEP_F1_2"/>
    <property type="match status" value="1"/>
</dbReference>
<feature type="domain" description="G-protein coupled receptors family 1 profile" evidence="6">
    <location>
        <begin position="25"/>
        <end position="269"/>
    </location>
</feature>
<dbReference type="WBParaSite" id="TMUE_1000004154.1">
    <property type="protein sequence ID" value="TMUE_1000004154.1"/>
    <property type="gene ID" value="WBGene00298873"/>
</dbReference>
<protein>
    <submittedName>
        <fullName evidence="8">G_PROTEIN_RECEP_F1_2 domain-containing protein</fullName>
    </submittedName>
</protein>
<keyword evidence="2 5" id="KW-0812">Transmembrane</keyword>
<feature type="transmembrane region" description="Helical" evidence="5">
    <location>
        <begin position="43"/>
        <end position="62"/>
    </location>
</feature>
<dbReference type="SUPFAM" id="SSF81321">
    <property type="entry name" value="Family A G protein-coupled receptor-like"/>
    <property type="match status" value="1"/>
</dbReference>
<keyword evidence="3 5" id="KW-1133">Transmembrane helix</keyword>
<reference evidence="8" key="1">
    <citation type="submission" date="2019-12" db="UniProtKB">
        <authorList>
            <consortium name="WormBaseParasite"/>
        </authorList>
    </citation>
    <scope>IDENTIFICATION</scope>
</reference>